<reference evidence="1" key="1">
    <citation type="submission" date="2022-06" db="EMBL/GenBank/DDBJ databases">
        <title>Phylogenomic reconstructions and comparative analyses of Kickxellomycotina fungi.</title>
        <authorList>
            <person name="Reynolds N.K."/>
            <person name="Stajich J.E."/>
            <person name="Barry K."/>
            <person name="Grigoriev I.V."/>
            <person name="Crous P."/>
            <person name="Smith M.E."/>
        </authorList>
    </citation>
    <scope>NUCLEOTIDE SEQUENCE</scope>
    <source>
        <strain evidence="1">RSA 2271</strain>
    </source>
</reference>
<dbReference type="EMBL" id="JAMZIH010002763">
    <property type="protein sequence ID" value="KAJ1677237.1"/>
    <property type="molecule type" value="Genomic_DNA"/>
</dbReference>
<keyword evidence="2" id="KW-1185">Reference proteome</keyword>
<evidence type="ECO:0000313" key="1">
    <source>
        <dbReference type="EMBL" id="KAJ1677237.1"/>
    </source>
</evidence>
<comment type="caution">
    <text evidence="1">The sequence shown here is derived from an EMBL/GenBank/DDBJ whole genome shotgun (WGS) entry which is preliminary data.</text>
</comment>
<accession>A0ACC1HM16</accession>
<sequence>MEERYRERERCWMDLEKDRIEQIQRLDLRELVEMENRVKDQDIMAKRLAEWDDKREEARGRELYYRNREKWWRQRRAERARELKRDEEDLQEEEAEKRVSTVEATTDATTTTTTTEPEGEDKLPSQQQQPWQGENDVKAGEELEPIAKEAKVPKPALPESRDDLFGWPVKWNNLSDQVLSNKIRPVAEHWLRQHFGDATEEEDLNDLVQSVTEHLQAHKSAQGLVDDLDMLLDESTGTFVELVWRTLVSETESFAEDSTPS</sequence>
<gene>
    <name evidence="1" type="ORF">EV182_006585</name>
</gene>
<name>A0ACC1HM16_9FUNG</name>
<evidence type="ECO:0000313" key="2">
    <source>
        <dbReference type="Proteomes" id="UP001145114"/>
    </source>
</evidence>
<protein>
    <submittedName>
        <fullName evidence="1">Uncharacterized protein</fullName>
    </submittedName>
</protein>
<organism evidence="1 2">
    <name type="scientific">Spiromyces aspiralis</name>
    <dbReference type="NCBI Taxonomy" id="68401"/>
    <lineage>
        <taxon>Eukaryota</taxon>
        <taxon>Fungi</taxon>
        <taxon>Fungi incertae sedis</taxon>
        <taxon>Zoopagomycota</taxon>
        <taxon>Kickxellomycotina</taxon>
        <taxon>Kickxellomycetes</taxon>
        <taxon>Kickxellales</taxon>
        <taxon>Kickxellaceae</taxon>
        <taxon>Spiromyces</taxon>
    </lineage>
</organism>
<dbReference type="Proteomes" id="UP001145114">
    <property type="component" value="Unassembled WGS sequence"/>
</dbReference>
<proteinExistence type="predicted"/>